<dbReference type="EMBL" id="KE524984">
    <property type="protein sequence ID" value="KFB39489.1"/>
    <property type="molecule type" value="Genomic_DNA"/>
</dbReference>
<dbReference type="Proteomes" id="UP000030765">
    <property type="component" value="Unassembled WGS sequence"/>
</dbReference>
<reference evidence="2" key="2">
    <citation type="submission" date="2020-05" db="UniProtKB">
        <authorList>
            <consortium name="EnsemblMetazoa"/>
        </authorList>
    </citation>
    <scope>IDENTIFICATION</scope>
</reference>
<reference evidence="1 3" key="1">
    <citation type="journal article" date="2014" name="BMC Genomics">
        <title>Genome sequence of Anopheles sinensis provides insight into genetics basis of mosquito competence for malaria parasites.</title>
        <authorList>
            <person name="Zhou D."/>
            <person name="Zhang D."/>
            <person name="Ding G."/>
            <person name="Shi L."/>
            <person name="Hou Q."/>
            <person name="Ye Y."/>
            <person name="Xu Y."/>
            <person name="Zhou H."/>
            <person name="Xiong C."/>
            <person name="Li S."/>
            <person name="Yu J."/>
            <person name="Hong S."/>
            <person name="Yu X."/>
            <person name="Zou P."/>
            <person name="Chen C."/>
            <person name="Chang X."/>
            <person name="Wang W."/>
            <person name="Lv Y."/>
            <person name="Sun Y."/>
            <person name="Ma L."/>
            <person name="Shen B."/>
            <person name="Zhu C."/>
        </authorList>
    </citation>
    <scope>NUCLEOTIDE SEQUENCE [LARGE SCALE GENOMIC DNA]</scope>
</reference>
<organism evidence="1">
    <name type="scientific">Anopheles sinensis</name>
    <name type="common">Mosquito</name>
    <dbReference type="NCBI Taxonomy" id="74873"/>
    <lineage>
        <taxon>Eukaryota</taxon>
        <taxon>Metazoa</taxon>
        <taxon>Ecdysozoa</taxon>
        <taxon>Arthropoda</taxon>
        <taxon>Hexapoda</taxon>
        <taxon>Insecta</taxon>
        <taxon>Pterygota</taxon>
        <taxon>Neoptera</taxon>
        <taxon>Endopterygota</taxon>
        <taxon>Diptera</taxon>
        <taxon>Nematocera</taxon>
        <taxon>Culicoidea</taxon>
        <taxon>Culicidae</taxon>
        <taxon>Anophelinae</taxon>
        <taxon>Anopheles</taxon>
    </lineage>
</organism>
<evidence type="ECO:0000313" key="3">
    <source>
        <dbReference type="Proteomes" id="UP000030765"/>
    </source>
</evidence>
<dbReference type="EMBL" id="ATLV01014737">
    <property type="status" value="NOT_ANNOTATED_CDS"/>
    <property type="molecule type" value="Genomic_DNA"/>
</dbReference>
<dbReference type="VEuPathDB" id="VectorBase:ASIC006985"/>
<keyword evidence="3" id="KW-1185">Reference proteome</keyword>
<protein>
    <submittedName>
        <fullName evidence="1 2">Uncharacterized protein</fullName>
    </submittedName>
</protein>
<dbReference type="AlphaFoldDB" id="A0A084VNE5"/>
<accession>A0A084VNE5</accession>
<sequence>MSLDHVDGSFPHRRTKQNKMERAKCIIKCDFKGAPRPPPEDVHTFVESKLKIKEEDVLTLHLLRQEPWAMITVNKMETAIHAVAMGTDATITTGQRP</sequence>
<evidence type="ECO:0000313" key="1">
    <source>
        <dbReference type="EMBL" id="KFB39489.1"/>
    </source>
</evidence>
<gene>
    <name evidence="1" type="ORF">ZHAS_00006985</name>
</gene>
<name>A0A084VNE5_ANOSI</name>
<proteinExistence type="predicted"/>
<dbReference type="EnsemblMetazoa" id="ASIC006985-RA">
    <property type="protein sequence ID" value="ASIC006985-PA"/>
    <property type="gene ID" value="ASIC006985"/>
</dbReference>
<dbReference type="OrthoDB" id="10563953at2759"/>
<evidence type="ECO:0000313" key="2">
    <source>
        <dbReference type="EnsemblMetazoa" id="ASIC006985-PA"/>
    </source>
</evidence>